<feature type="domain" description="TGF-beta family profile" evidence="9">
    <location>
        <begin position="264"/>
        <end position="381"/>
    </location>
</feature>
<dbReference type="PANTHER" id="PTHR11848">
    <property type="entry name" value="TGF-BETA FAMILY"/>
    <property type="match status" value="1"/>
</dbReference>
<evidence type="ECO:0000256" key="5">
    <source>
        <dbReference type="ARBA" id="ARBA00023030"/>
    </source>
</evidence>
<dbReference type="Pfam" id="PF00019">
    <property type="entry name" value="TGF_beta"/>
    <property type="match status" value="1"/>
</dbReference>
<dbReference type="FunCoup" id="H3B2X2">
    <property type="interactions" value="156"/>
</dbReference>
<dbReference type="PANTHER" id="PTHR11848:SF300">
    <property type="entry name" value="CVG1 PROTEIN"/>
    <property type="match status" value="1"/>
</dbReference>
<gene>
    <name evidence="10" type="primary">GDF3</name>
</gene>
<keyword evidence="3" id="KW-0964">Secreted</keyword>
<dbReference type="STRING" id="7897.ENSLACP00000016243"/>
<dbReference type="Ensembl" id="ENSLACT00000016357.1">
    <property type="protein sequence ID" value="ENSLACP00000016243.1"/>
    <property type="gene ID" value="ENSLACG00000014310.1"/>
</dbReference>
<dbReference type="GO" id="GO:0001707">
    <property type="term" value="P:mesoderm formation"/>
    <property type="evidence" value="ECO:0007669"/>
    <property type="project" value="Ensembl"/>
</dbReference>
<evidence type="ECO:0000256" key="4">
    <source>
        <dbReference type="ARBA" id="ARBA00022729"/>
    </source>
</evidence>
<dbReference type="GO" id="GO:0008083">
    <property type="term" value="F:growth factor activity"/>
    <property type="evidence" value="ECO:0007669"/>
    <property type="project" value="UniProtKB-KW"/>
</dbReference>
<dbReference type="GO" id="GO:0048382">
    <property type="term" value="P:mesendoderm development"/>
    <property type="evidence" value="ECO:0007669"/>
    <property type="project" value="Ensembl"/>
</dbReference>
<dbReference type="OMA" id="LDVAKDW"/>
<dbReference type="GO" id="GO:0060027">
    <property type="term" value="P:convergent extension involved in gastrulation"/>
    <property type="evidence" value="ECO:0007669"/>
    <property type="project" value="Ensembl"/>
</dbReference>
<comment type="subcellular location">
    <subcellularLocation>
        <location evidence="1">Secreted</location>
    </subcellularLocation>
</comment>
<reference evidence="10" key="3">
    <citation type="submission" date="2025-09" db="UniProtKB">
        <authorList>
            <consortium name="Ensembl"/>
        </authorList>
    </citation>
    <scope>IDENTIFICATION</scope>
</reference>
<dbReference type="Pfam" id="PF00688">
    <property type="entry name" value="TGFb_propeptide"/>
    <property type="match status" value="1"/>
</dbReference>
<sequence length="381" mass="44091">IPWKQPKMSSAITRVLFMTAIFIPSLGMNGEKDLIRQESLFLKSLGLSSRPRPSTRGPVPAVLWKIFNKKVASHADGKQHEACRVEEFDVPGNIIRVLPDQGNFIHEVEDERSLCVEKRLYFNLSALEEVEHLTMARLEISFGQNSYYLSKHSGIFNMHLYKVLKTALRGMSSHEYNRKLLVSQSFQFFHRSLYFNLTEVVKNWTHHHKNLGLILEISTTLRKDEKNSEVFTLNQWNHCLEIHQFLQATMLVVSINPYYCRSSRNKRSAHYFPVTPSNVCKKKRLYIEFKDVGWEDWIIAPQGYMANYCQGECPFPLSESLNGTNHAILQTLVHSFDPNGTPQPCCVPIRLSPISMLYYDNNSNVILRHYEEMVVDECGCR</sequence>
<dbReference type="GO" id="GO:0030509">
    <property type="term" value="P:BMP signaling pathway"/>
    <property type="evidence" value="ECO:0007669"/>
    <property type="project" value="Ensembl"/>
</dbReference>
<dbReference type="SMART" id="SM00204">
    <property type="entry name" value="TGFB"/>
    <property type="match status" value="1"/>
</dbReference>
<dbReference type="InParanoid" id="H3B2X2"/>
<dbReference type="GO" id="GO:0001706">
    <property type="term" value="P:endoderm formation"/>
    <property type="evidence" value="ECO:0007669"/>
    <property type="project" value="Ensembl"/>
</dbReference>
<accession>H3B2X2</accession>
<dbReference type="EMBL" id="AFYH01031571">
    <property type="status" value="NOT_ANNOTATED_CDS"/>
    <property type="molecule type" value="Genomic_DNA"/>
</dbReference>
<dbReference type="GO" id="GO:0005615">
    <property type="term" value="C:extracellular space"/>
    <property type="evidence" value="ECO:0007669"/>
    <property type="project" value="TreeGrafter"/>
</dbReference>
<dbReference type="Gene3D" id="2.60.120.970">
    <property type="match status" value="1"/>
</dbReference>
<dbReference type="InterPro" id="IPR029034">
    <property type="entry name" value="Cystine-knot_cytokine"/>
</dbReference>
<dbReference type="GO" id="GO:0001947">
    <property type="term" value="P:heart looping"/>
    <property type="evidence" value="ECO:0007669"/>
    <property type="project" value="Ensembl"/>
</dbReference>
<reference evidence="11" key="1">
    <citation type="submission" date="2011-08" db="EMBL/GenBank/DDBJ databases">
        <title>The draft genome of Latimeria chalumnae.</title>
        <authorList>
            <person name="Di Palma F."/>
            <person name="Alfoldi J."/>
            <person name="Johnson J."/>
            <person name="Berlin A."/>
            <person name="Gnerre S."/>
            <person name="Jaffe D."/>
            <person name="MacCallum I."/>
            <person name="Young S."/>
            <person name="Walker B.J."/>
            <person name="Lander E."/>
            <person name="Lindblad-Toh K."/>
        </authorList>
    </citation>
    <scope>NUCLEOTIDE SEQUENCE [LARGE SCALE GENOMIC DNA]</scope>
    <source>
        <strain evidence="11">Wild caught</strain>
    </source>
</reference>
<dbReference type="GO" id="GO:0032991">
    <property type="term" value="C:protein-containing complex"/>
    <property type="evidence" value="ECO:0007669"/>
    <property type="project" value="Ensembl"/>
</dbReference>
<dbReference type="SUPFAM" id="SSF57501">
    <property type="entry name" value="Cystine-knot cytokines"/>
    <property type="match status" value="1"/>
</dbReference>
<evidence type="ECO:0000313" key="10">
    <source>
        <dbReference type="Ensembl" id="ENSLACP00000016243.1"/>
    </source>
</evidence>
<dbReference type="GO" id="GO:0038092">
    <property type="term" value="P:nodal signaling pathway"/>
    <property type="evidence" value="ECO:0007669"/>
    <property type="project" value="Ensembl"/>
</dbReference>
<dbReference type="InterPro" id="IPR017948">
    <property type="entry name" value="TGFb_CS"/>
</dbReference>
<dbReference type="HOGENOM" id="CLU_020515_4_0_1"/>
<dbReference type="FunFam" id="2.10.90.10:FF:000001">
    <property type="entry name" value="Bone morphogenetic protein 4"/>
    <property type="match status" value="1"/>
</dbReference>
<dbReference type="InterPro" id="IPR001839">
    <property type="entry name" value="TGF-b_C"/>
</dbReference>
<keyword evidence="6" id="KW-1015">Disulfide bond</keyword>
<evidence type="ECO:0000256" key="2">
    <source>
        <dbReference type="ARBA" id="ARBA00006656"/>
    </source>
</evidence>
<dbReference type="PROSITE" id="PS00250">
    <property type="entry name" value="TGF_BETA_1"/>
    <property type="match status" value="1"/>
</dbReference>
<dbReference type="GO" id="GO:0005125">
    <property type="term" value="F:cytokine activity"/>
    <property type="evidence" value="ECO:0007669"/>
    <property type="project" value="TreeGrafter"/>
</dbReference>
<protein>
    <submittedName>
        <fullName evidence="10">Growth differentiation factor 3</fullName>
    </submittedName>
</protein>
<comment type="similarity">
    <text evidence="2 8">Belongs to the TGF-beta family.</text>
</comment>
<dbReference type="InterPro" id="IPR001111">
    <property type="entry name" value="TGF-b_propeptide"/>
</dbReference>
<dbReference type="GO" id="GO:1904086">
    <property type="term" value="P:regulation of epiboly involved in gastrulation with mouth forming second"/>
    <property type="evidence" value="ECO:0007669"/>
    <property type="project" value="Ensembl"/>
</dbReference>
<dbReference type="PROSITE" id="PS51362">
    <property type="entry name" value="TGF_BETA_2"/>
    <property type="match status" value="1"/>
</dbReference>
<keyword evidence="4" id="KW-0732">Signal</keyword>
<keyword evidence="11" id="KW-1185">Reference proteome</keyword>
<evidence type="ECO:0000256" key="6">
    <source>
        <dbReference type="ARBA" id="ARBA00023157"/>
    </source>
</evidence>
<dbReference type="GO" id="GO:1900107">
    <property type="term" value="P:regulation of nodal signaling pathway"/>
    <property type="evidence" value="ECO:0007669"/>
    <property type="project" value="Ensembl"/>
</dbReference>
<dbReference type="InterPro" id="IPR015615">
    <property type="entry name" value="TGF-beta-rel"/>
</dbReference>
<dbReference type="CDD" id="cd13764">
    <property type="entry name" value="TGF_beta_GDF1_3_like"/>
    <property type="match status" value="1"/>
</dbReference>
<dbReference type="Proteomes" id="UP000008672">
    <property type="component" value="Unassembled WGS sequence"/>
</dbReference>
<keyword evidence="5 8" id="KW-0339">Growth factor</keyword>
<evidence type="ECO:0000259" key="9">
    <source>
        <dbReference type="PROSITE" id="PS51362"/>
    </source>
</evidence>
<dbReference type="AlphaFoldDB" id="H3B2X2"/>
<proteinExistence type="inferred from homology"/>
<dbReference type="eggNOG" id="KOG3900">
    <property type="taxonomic scope" value="Eukaryota"/>
</dbReference>
<evidence type="ECO:0000313" key="11">
    <source>
        <dbReference type="Proteomes" id="UP000008672"/>
    </source>
</evidence>
<evidence type="ECO:0000256" key="3">
    <source>
        <dbReference type="ARBA" id="ARBA00022525"/>
    </source>
</evidence>
<dbReference type="GO" id="GO:0009798">
    <property type="term" value="P:axis specification"/>
    <property type="evidence" value="ECO:0007669"/>
    <property type="project" value="Ensembl"/>
</dbReference>
<evidence type="ECO:0000256" key="1">
    <source>
        <dbReference type="ARBA" id="ARBA00004613"/>
    </source>
</evidence>
<keyword evidence="7" id="KW-0325">Glycoprotein</keyword>
<dbReference type="GO" id="GO:0048666">
    <property type="term" value="P:neuron development"/>
    <property type="evidence" value="ECO:0007669"/>
    <property type="project" value="Ensembl"/>
</dbReference>
<dbReference type="GeneTree" id="ENSGT00940000164416"/>
<dbReference type="Gene3D" id="2.10.90.10">
    <property type="entry name" value="Cystine-knot cytokines"/>
    <property type="match status" value="1"/>
</dbReference>
<organism evidence="10 11">
    <name type="scientific">Latimeria chalumnae</name>
    <name type="common">Coelacanth</name>
    <dbReference type="NCBI Taxonomy" id="7897"/>
    <lineage>
        <taxon>Eukaryota</taxon>
        <taxon>Metazoa</taxon>
        <taxon>Chordata</taxon>
        <taxon>Craniata</taxon>
        <taxon>Vertebrata</taxon>
        <taxon>Euteleostomi</taxon>
        <taxon>Coelacanthiformes</taxon>
        <taxon>Coelacanthidae</taxon>
        <taxon>Latimeria</taxon>
    </lineage>
</organism>
<reference evidence="10" key="2">
    <citation type="submission" date="2025-08" db="UniProtKB">
        <authorList>
            <consortium name="Ensembl"/>
        </authorList>
    </citation>
    <scope>IDENTIFICATION</scope>
</reference>
<evidence type="ECO:0000256" key="8">
    <source>
        <dbReference type="RuleBase" id="RU000354"/>
    </source>
</evidence>
<evidence type="ECO:0000256" key="7">
    <source>
        <dbReference type="ARBA" id="ARBA00023180"/>
    </source>
</evidence>
<name>H3B2X2_LATCH</name>
<dbReference type="FunFam" id="2.60.120.970:FF:000020">
    <property type="entry name" value="growth/differentiation factor 3"/>
    <property type="match status" value="1"/>
</dbReference>